<evidence type="ECO:0000313" key="2">
    <source>
        <dbReference type="Proteomes" id="UP000825935"/>
    </source>
</evidence>
<protein>
    <recommendedName>
        <fullName evidence="3">Polyprotein</fullName>
    </recommendedName>
</protein>
<dbReference type="OrthoDB" id="1915846at2759"/>
<accession>A0A8T2RWR9</accession>
<keyword evidence="2" id="KW-1185">Reference proteome</keyword>
<gene>
    <name evidence="1" type="ORF">KP509_24G079700</name>
</gene>
<sequence>MRIERQKQQHTLCLSQEKYIEEVLDRFNMTDAKPPRVPLQLHVKISKDNCPKSDAAANHMKDVPYKSVCDSLMYAMVANRPNIAHAKGVVYQFMANLGKAHWNAVKSILRYLKGTQGKCVCYGKSPLELKGFCDFDMVGDVNRRNSKSGYVYTLARCDISWCSTI</sequence>
<proteinExistence type="predicted"/>
<organism evidence="1 2">
    <name type="scientific">Ceratopteris richardii</name>
    <name type="common">Triangle waterfern</name>
    <dbReference type="NCBI Taxonomy" id="49495"/>
    <lineage>
        <taxon>Eukaryota</taxon>
        <taxon>Viridiplantae</taxon>
        <taxon>Streptophyta</taxon>
        <taxon>Embryophyta</taxon>
        <taxon>Tracheophyta</taxon>
        <taxon>Polypodiopsida</taxon>
        <taxon>Polypodiidae</taxon>
        <taxon>Polypodiales</taxon>
        <taxon>Pteridineae</taxon>
        <taxon>Pteridaceae</taxon>
        <taxon>Parkerioideae</taxon>
        <taxon>Ceratopteris</taxon>
    </lineage>
</organism>
<dbReference type="Proteomes" id="UP000825935">
    <property type="component" value="Chromosome 24"/>
</dbReference>
<reference evidence="1" key="1">
    <citation type="submission" date="2021-08" db="EMBL/GenBank/DDBJ databases">
        <title>WGS assembly of Ceratopteris richardii.</title>
        <authorList>
            <person name="Marchant D.B."/>
            <person name="Chen G."/>
            <person name="Jenkins J."/>
            <person name="Shu S."/>
            <person name="Leebens-Mack J."/>
            <person name="Grimwood J."/>
            <person name="Schmutz J."/>
            <person name="Soltis P."/>
            <person name="Soltis D."/>
            <person name="Chen Z.-H."/>
        </authorList>
    </citation>
    <scope>NUCLEOTIDE SEQUENCE</scope>
    <source>
        <strain evidence="1">Whitten #5841</strain>
        <tissue evidence="1">Leaf</tissue>
    </source>
</reference>
<dbReference type="AlphaFoldDB" id="A0A8T2RWR9"/>
<dbReference type="PANTHER" id="PTHR11439">
    <property type="entry name" value="GAG-POL-RELATED RETROTRANSPOSON"/>
    <property type="match status" value="1"/>
</dbReference>
<evidence type="ECO:0000313" key="1">
    <source>
        <dbReference type="EMBL" id="KAH7300810.1"/>
    </source>
</evidence>
<dbReference type="PANTHER" id="PTHR11439:SF483">
    <property type="entry name" value="PEPTIDE SYNTHASE GLIP-LIKE, PUTATIVE (AFU_ORTHOLOGUE AFUA_3G12920)-RELATED"/>
    <property type="match status" value="1"/>
</dbReference>
<comment type="caution">
    <text evidence="1">The sequence shown here is derived from an EMBL/GenBank/DDBJ whole genome shotgun (WGS) entry which is preliminary data.</text>
</comment>
<evidence type="ECO:0008006" key="3">
    <source>
        <dbReference type="Google" id="ProtNLM"/>
    </source>
</evidence>
<name>A0A8T2RWR9_CERRI</name>
<dbReference type="EMBL" id="CM035429">
    <property type="protein sequence ID" value="KAH7300810.1"/>
    <property type="molecule type" value="Genomic_DNA"/>
</dbReference>